<dbReference type="EMBL" id="SDMP01000010">
    <property type="protein sequence ID" value="RYR35406.1"/>
    <property type="molecule type" value="Genomic_DNA"/>
</dbReference>
<evidence type="ECO:0000313" key="2">
    <source>
        <dbReference type="Proteomes" id="UP000289738"/>
    </source>
</evidence>
<name>A0A445B9T6_ARAHY</name>
<sequence length="59" mass="6901">MKPEDVIIREVYVVRLWENPSKFNEKEVGSIEMILQDIKGDRIHASIPNPILKKWLGNI</sequence>
<reference evidence="1 2" key="1">
    <citation type="submission" date="2019-01" db="EMBL/GenBank/DDBJ databases">
        <title>Sequencing of cultivated peanut Arachis hypogaea provides insights into genome evolution and oil improvement.</title>
        <authorList>
            <person name="Chen X."/>
        </authorList>
    </citation>
    <scope>NUCLEOTIDE SEQUENCE [LARGE SCALE GENOMIC DNA]</scope>
    <source>
        <strain evidence="2">cv. Fuhuasheng</strain>
        <tissue evidence="1">Leaves</tissue>
    </source>
</reference>
<keyword evidence="2" id="KW-1185">Reference proteome</keyword>
<gene>
    <name evidence="1" type="ORF">Ahy_A10g050556</name>
</gene>
<dbReference type="AlphaFoldDB" id="A0A445B9T6"/>
<dbReference type="Proteomes" id="UP000289738">
    <property type="component" value="Chromosome A10"/>
</dbReference>
<proteinExistence type="predicted"/>
<organism evidence="1 2">
    <name type="scientific">Arachis hypogaea</name>
    <name type="common">Peanut</name>
    <dbReference type="NCBI Taxonomy" id="3818"/>
    <lineage>
        <taxon>Eukaryota</taxon>
        <taxon>Viridiplantae</taxon>
        <taxon>Streptophyta</taxon>
        <taxon>Embryophyta</taxon>
        <taxon>Tracheophyta</taxon>
        <taxon>Spermatophyta</taxon>
        <taxon>Magnoliopsida</taxon>
        <taxon>eudicotyledons</taxon>
        <taxon>Gunneridae</taxon>
        <taxon>Pentapetalae</taxon>
        <taxon>rosids</taxon>
        <taxon>fabids</taxon>
        <taxon>Fabales</taxon>
        <taxon>Fabaceae</taxon>
        <taxon>Papilionoideae</taxon>
        <taxon>50 kb inversion clade</taxon>
        <taxon>dalbergioids sensu lato</taxon>
        <taxon>Dalbergieae</taxon>
        <taxon>Pterocarpus clade</taxon>
        <taxon>Arachis</taxon>
    </lineage>
</organism>
<accession>A0A445B9T6</accession>
<comment type="caution">
    <text evidence="1">The sequence shown here is derived from an EMBL/GenBank/DDBJ whole genome shotgun (WGS) entry which is preliminary data.</text>
</comment>
<protein>
    <submittedName>
        <fullName evidence="1">Uncharacterized protein</fullName>
    </submittedName>
</protein>
<evidence type="ECO:0000313" key="1">
    <source>
        <dbReference type="EMBL" id="RYR35406.1"/>
    </source>
</evidence>